<dbReference type="InterPro" id="IPR050508">
    <property type="entry name" value="Methyltransf_Superfamily"/>
</dbReference>
<name>A0ABW5RBH8_9BACL</name>
<feature type="domain" description="Methyltransferase" evidence="1">
    <location>
        <begin position="38"/>
        <end position="129"/>
    </location>
</feature>
<gene>
    <name evidence="2" type="ORF">ACFSUC_09010</name>
</gene>
<keyword evidence="3" id="KW-1185">Reference proteome</keyword>
<proteinExistence type="predicted"/>
<dbReference type="Gene3D" id="3.40.50.150">
    <property type="entry name" value="Vaccinia Virus protein VP39"/>
    <property type="match status" value="1"/>
</dbReference>
<evidence type="ECO:0000313" key="2">
    <source>
        <dbReference type="EMBL" id="MFD2671744.1"/>
    </source>
</evidence>
<evidence type="ECO:0000313" key="3">
    <source>
        <dbReference type="Proteomes" id="UP001597497"/>
    </source>
</evidence>
<dbReference type="GO" id="GO:0008168">
    <property type="term" value="F:methyltransferase activity"/>
    <property type="evidence" value="ECO:0007669"/>
    <property type="project" value="UniProtKB-KW"/>
</dbReference>
<dbReference type="InterPro" id="IPR029063">
    <property type="entry name" value="SAM-dependent_MTases_sf"/>
</dbReference>
<dbReference type="Pfam" id="PF13649">
    <property type="entry name" value="Methyltransf_25"/>
    <property type="match status" value="1"/>
</dbReference>
<dbReference type="PANTHER" id="PTHR42912:SF80">
    <property type="entry name" value="METHYLTRANSFERASE DOMAIN-CONTAINING PROTEIN"/>
    <property type="match status" value="1"/>
</dbReference>
<protein>
    <submittedName>
        <fullName evidence="2">Class I SAM-dependent methyltransferase</fullName>
        <ecNumber evidence="2">2.1.1.-</ecNumber>
    </submittedName>
</protein>
<reference evidence="3" key="1">
    <citation type="journal article" date="2019" name="Int. J. Syst. Evol. Microbiol.">
        <title>The Global Catalogue of Microorganisms (GCM) 10K type strain sequencing project: providing services to taxonomists for standard genome sequencing and annotation.</title>
        <authorList>
            <consortium name="The Broad Institute Genomics Platform"/>
            <consortium name="The Broad Institute Genome Sequencing Center for Infectious Disease"/>
            <person name="Wu L."/>
            <person name="Ma J."/>
        </authorList>
    </citation>
    <scope>NUCLEOTIDE SEQUENCE [LARGE SCALE GENOMIC DNA]</scope>
    <source>
        <strain evidence="3">KCTC 33676</strain>
    </source>
</reference>
<accession>A0ABW5RBH8</accession>
<dbReference type="Proteomes" id="UP001597497">
    <property type="component" value="Unassembled WGS sequence"/>
</dbReference>
<dbReference type="EC" id="2.1.1.-" evidence="2"/>
<dbReference type="EMBL" id="JBHUMM010000014">
    <property type="protein sequence ID" value="MFD2671744.1"/>
    <property type="molecule type" value="Genomic_DNA"/>
</dbReference>
<keyword evidence="2" id="KW-0489">Methyltransferase</keyword>
<dbReference type="RefSeq" id="WP_379929218.1">
    <property type="nucleotide sequence ID" value="NZ_JBHUMM010000014.1"/>
</dbReference>
<dbReference type="GO" id="GO:0032259">
    <property type="term" value="P:methylation"/>
    <property type="evidence" value="ECO:0007669"/>
    <property type="project" value="UniProtKB-KW"/>
</dbReference>
<comment type="caution">
    <text evidence="2">The sequence shown here is derived from an EMBL/GenBank/DDBJ whole genome shotgun (WGS) entry which is preliminary data.</text>
</comment>
<evidence type="ECO:0000259" key="1">
    <source>
        <dbReference type="Pfam" id="PF13649"/>
    </source>
</evidence>
<dbReference type="PANTHER" id="PTHR42912">
    <property type="entry name" value="METHYLTRANSFERASE"/>
    <property type="match status" value="1"/>
</dbReference>
<dbReference type="InterPro" id="IPR041698">
    <property type="entry name" value="Methyltransf_25"/>
</dbReference>
<keyword evidence="2" id="KW-0808">Transferase</keyword>
<sequence length="248" mass="28044">MDYLEMLAKLGVGNAHPGGYSATLAQLEQWPIPPGVKVLEIGCGTGRTACLLAERGCHVTAVDYREDMIAKAIGRAKNQQSKVQFLQADARNLPFTNESFDIVLLESVTLFAGIQKPISEYFRVLKPGGTLYDREMMAMSEASDELLVQVKELYGFDELPTQDTWQHHFTAAGFGELQCWEPSHFHPDMAAEEEQYPDFSQRADEDTLLNQELWETASRYHQLMDHFADELGYGLFIAQKPPRSREKH</sequence>
<dbReference type="SUPFAM" id="SSF53335">
    <property type="entry name" value="S-adenosyl-L-methionine-dependent methyltransferases"/>
    <property type="match status" value="1"/>
</dbReference>
<organism evidence="2 3">
    <name type="scientific">Marinicrinis sediminis</name>
    <dbReference type="NCBI Taxonomy" id="1652465"/>
    <lineage>
        <taxon>Bacteria</taxon>
        <taxon>Bacillati</taxon>
        <taxon>Bacillota</taxon>
        <taxon>Bacilli</taxon>
        <taxon>Bacillales</taxon>
        <taxon>Paenibacillaceae</taxon>
    </lineage>
</organism>
<dbReference type="CDD" id="cd02440">
    <property type="entry name" value="AdoMet_MTases"/>
    <property type="match status" value="1"/>
</dbReference>